<dbReference type="InterPro" id="IPR020539">
    <property type="entry name" value="RNase_P_CS"/>
</dbReference>
<name>A0AAV3U8H0_9ALTE</name>
<dbReference type="Proteomes" id="UP001409585">
    <property type="component" value="Unassembled WGS sequence"/>
</dbReference>
<dbReference type="GO" id="GO:0001682">
    <property type="term" value="P:tRNA 5'-leader removal"/>
    <property type="evidence" value="ECO:0007669"/>
    <property type="project" value="UniProtKB-UniRule"/>
</dbReference>
<dbReference type="RefSeq" id="WP_345427095.1">
    <property type="nucleotide sequence ID" value="NZ_AP031496.1"/>
</dbReference>
<dbReference type="GO" id="GO:0004526">
    <property type="term" value="F:ribonuclease P activity"/>
    <property type="evidence" value="ECO:0007669"/>
    <property type="project" value="UniProtKB-UniRule"/>
</dbReference>
<dbReference type="EMBL" id="BAABLX010000075">
    <property type="protein sequence ID" value="GAA4957506.1"/>
    <property type="molecule type" value="Genomic_DNA"/>
</dbReference>
<comment type="caution">
    <text evidence="9">The sequence shown here is derived from an EMBL/GenBank/DDBJ whole genome shotgun (WGS) entry which is preliminary data.</text>
</comment>
<evidence type="ECO:0000256" key="5">
    <source>
        <dbReference type="ARBA" id="ARBA00022801"/>
    </source>
</evidence>
<protein>
    <recommendedName>
        <fullName evidence="7 8">Ribonuclease P protein component</fullName>
        <shortName evidence="7">RNase P protein</shortName>
        <shortName evidence="7">RNaseP protein</shortName>
        <ecNumber evidence="7 8">3.1.26.5</ecNumber>
    </recommendedName>
    <alternativeName>
        <fullName evidence="7">Protein C5</fullName>
    </alternativeName>
</protein>
<keyword evidence="5 7" id="KW-0378">Hydrolase</keyword>
<comment type="subunit">
    <text evidence="7">Consists of a catalytic RNA component (M1 or rnpB) and a protein subunit.</text>
</comment>
<dbReference type="SUPFAM" id="SSF54211">
    <property type="entry name" value="Ribosomal protein S5 domain 2-like"/>
    <property type="match status" value="1"/>
</dbReference>
<organism evidence="9 10">
    <name type="scientific">Halioxenophilus aromaticivorans</name>
    <dbReference type="NCBI Taxonomy" id="1306992"/>
    <lineage>
        <taxon>Bacteria</taxon>
        <taxon>Pseudomonadati</taxon>
        <taxon>Pseudomonadota</taxon>
        <taxon>Gammaproteobacteria</taxon>
        <taxon>Alteromonadales</taxon>
        <taxon>Alteromonadaceae</taxon>
        <taxon>Halioxenophilus</taxon>
    </lineage>
</organism>
<dbReference type="Pfam" id="PF00825">
    <property type="entry name" value="Ribonuclease_P"/>
    <property type="match status" value="1"/>
</dbReference>
<evidence type="ECO:0000256" key="8">
    <source>
        <dbReference type="NCBIfam" id="TIGR00188"/>
    </source>
</evidence>
<dbReference type="EC" id="3.1.26.5" evidence="7 8"/>
<proteinExistence type="inferred from homology"/>
<gene>
    <name evidence="7 9" type="primary">rnpA</name>
    <name evidence="9" type="ORF">GCM10025791_42550</name>
</gene>
<keyword evidence="10" id="KW-1185">Reference proteome</keyword>
<sequence length="128" mass="14730">MLGFTKRSRLLNACDYQAVFAGPTARASHPNILLLARSNDLGCPRLGLVIAKKNVRQACQRNRIKRVIRESFRHQQDYIGSIDVIVLARRNLDQLSNPELFQLLSKQWRRLHKSQNKHDKADRISAQS</sequence>
<dbReference type="InterPro" id="IPR000100">
    <property type="entry name" value="RNase_P"/>
</dbReference>
<evidence type="ECO:0000256" key="2">
    <source>
        <dbReference type="ARBA" id="ARBA00022694"/>
    </source>
</evidence>
<dbReference type="NCBIfam" id="TIGR00188">
    <property type="entry name" value="rnpA"/>
    <property type="match status" value="1"/>
</dbReference>
<keyword evidence="4 7" id="KW-0255">Endonuclease</keyword>
<accession>A0AAV3U8H0</accession>
<dbReference type="InterPro" id="IPR020568">
    <property type="entry name" value="Ribosomal_Su5_D2-typ_SF"/>
</dbReference>
<dbReference type="GO" id="GO:0030677">
    <property type="term" value="C:ribonuclease P complex"/>
    <property type="evidence" value="ECO:0007669"/>
    <property type="project" value="TreeGrafter"/>
</dbReference>
<evidence type="ECO:0000313" key="9">
    <source>
        <dbReference type="EMBL" id="GAA4957506.1"/>
    </source>
</evidence>
<comment type="similarity">
    <text evidence="7">Belongs to the RnpA family.</text>
</comment>
<evidence type="ECO:0000256" key="1">
    <source>
        <dbReference type="ARBA" id="ARBA00002663"/>
    </source>
</evidence>
<evidence type="ECO:0000256" key="6">
    <source>
        <dbReference type="ARBA" id="ARBA00022884"/>
    </source>
</evidence>
<comment type="catalytic activity">
    <reaction evidence="7">
        <text>Endonucleolytic cleavage of RNA, removing 5'-extranucleotides from tRNA precursor.</text>
        <dbReference type="EC" id="3.1.26.5"/>
    </reaction>
</comment>
<evidence type="ECO:0000256" key="3">
    <source>
        <dbReference type="ARBA" id="ARBA00022722"/>
    </source>
</evidence>
<dbReference type="PANTHER" id="PTHR33992">
    <property type="entry name" value="RIBONUCLEASE P PROTEIN COMPONENT"/>
    <property type="match status" value="1"/>
</dbReference>
<evidence type="ECO:0000256" key="4">
    <source>
        <dbReference type="ARBA" id="ARBA00022759"/>
    </source>
</evidence>
<keyword evidence="6 7" id="KW-0694">RNA-binding</keyword>
<comment type="function">
    <text evidence="1 7">RNaseP catalyzes the removal of the 5'-leader sequence from pre-tRNA to produce the mature 5'-terminus. It can also cleave other RNA substrates such as 4.5S RNA. The protein component plays an auxiliary but essential role in vivo by binding to the 5'-leader sequence and broadening the substrate specificity of the ribozyme.</text>
</comment>
<keyword evidence="2 7" id="KW-0819">tRNA processing</keyword>
<reference evidence="10" key="1">
    <citation type="journal article" date="2019" name="Int. J. Syst. Evol. Microbiol.">
        <title>The Global Catalogue of Microorganisms (GCM) 10K type strain sequencing project: providing services to taxonomists for standard genome sequencing and annotation.</title>
        <authorList>
            <consortium name="The Broad Institute Genomics Platform"/>
            <consortium name="The Broad Institute Genome Sequencing Center for Infectious Disease"/>
            <person name="Wu L."/>
            <person name="Ma J."/>
        </authorList>
    </citation>
    <scope>NUCLEOTIDE SEQUENCE [LARGE SCALE GENOMIC DNA]</scope>
    <source>
        <strain evidence="10">JCM 19134</strain>
    </source>
</reference>
<dbReference type="Gene3D" id="3.30.230.10">
    <property type="match status" value="1"/>
</dbReference>
<dbReference type="PANTHER" id="PTHR33992:SF1">
    <property type="entry name" value="RIBONUCLEASE P PROTEIN COMPONENT"/>
    <property type="match status" value="1"/>
</dbReference>
<dbReference type="PROSITE" id="PS00648">
    <property type="entry name" value="RIBONUCLEASE_P"/>
    <property type="match status" value="1"/>
</dbReference>
<dbReference type="GO" id="GO:0042781">
    <property type="term" value="F:3'-tRNA processing endoribonuclease activity"/>
    <property type="evidence" value="ECO:0007669"/>
    <property type="project" value="TreeGrafter"/>
</dbReference>
<keyword evidence="3 7" id="KW-0540">Nuclease</keyword>
<dbReference type="AlphaFoldDB" id="A0AAV3U8H0"/>
<dbReference type="GO" id="GO:0000049">
    <property type="term" value="F:tRNA binding"/>
    <property type="evidence" value="ECO:0007669"/>
    <property type="project" value="UniProtKB-UniRule"/>
</dbReference>
<dbReference type="HAMAP" id="MF_00227">
    <property type="entry name" value="RNase_P"/>
    <property type="match status" value="1"/>
</dbReference>
<evidence type="ECO:0000313" key="10">
    <source>
        <dbReference type="Proteomes" id="UP001409585"/>
    </source>
</evidence>
<dbReference type="InterPro" id="IPR014721">
    <property type="entry name" value="Ribsml_uS5_D2-typ_fold_subgr"/>
</dbReference>
<evidence type="ECO:0000256" key="7">
    <source>
        <dbReference type="HAMAP-Rule" id="MF_00227"/>
    </source>
</evidence>